<organism evidence="1 2">
    <name type="scientific">Kitasatospora kazusensis</name>
    <dbReference type="NCBI Taxonomy" id="407974"/>
    <lineage>
        <taxon>Bacteria</taxon>
        <taxon>Bacillati</taxon>
        <taxon>Actinomycetota</taxon>
        <taxon>Actinomycetes</taxon>
        <taxon>Kitasatosporales</taxon>
        <taxon>Streptomycetaceae</taxon>
        <taxon>Kitasatospora</taxon>
    </lineage>
</organism>
<name>A0ABN2Z039_9ACTN</name>
<evidence type="ECO:0000313" key="1">
    <source>
        <dbReference type="EMBL" id="GAA2134745.1"/>
    </source>
</evidence>
<dbReference type="Proteomes" id="UP001422759">
    <property type="component" value="Unassembled WGS sequence"/>
</dbReference>
<proteinExistence type="predicted"/>
<comment type="caution">
    <text evidence="1">The sequence shown here is derived from an EMBL/GenBank/DDBJ whole genome shotgun (WGS) entry which is preliminary data.</text>
</comment>
<protein>
    <submittedName>
        <fullName evidence="1">Uncharacterized protein</fullName>
    </submittedName>
</protein>
<reference evidence="1 2" key="1">
    <citation type="journal article" date="2019" name="Int. J. Syst. Evol. Microbiol.">
        <title>The Global Catalogue of Microorganisms (GCM) 10K type strain sequencing project: providing services to taxonomists for standard genome sequencing and annotation.</title>
        <authorList>
            <consortium name="The Broad Institute Genomics Platform"/>
            <consortium name="The Broad Institute Genome Sequencing Center for Infectious Disease"/>
            <person name="Wu L."/>
            <person name="Ma J."/>
        </authorList>
    </citation>
    <scope>NUCLEOTIDE SEQUENCE [LARGE SCALE GENOMIC DNA]</scope>
    <source>
        <strain evidence="1 2">JCM 14560</strain>
    </source>
</reference>
<dbReference type="EMBL" id="BAAANT010000005">
    <property type="protein sequence ID" value="GAA2134745.1"/>
    <property type="molecule type" value="Genomic_DNA"/>
</dbReference>
<accession>A0ABN2Z039</accession>
<evidence type="ECO:0000313" key="2">
    <source>
        <dbReference type="Proteomes" id="UP001422759"/>
    </source>
</evidence>
<sequence length="61" mass="7089">MERKQVERVERIVRETVRYRPATAVSRAARPWKGGGGRRAGRYVRWYWTGFTGGSRIRPPG</sequence>
<keyword evidence="2" id="KW-1185">Reference proteome</keyword>
<gene>
    <name evidence="1" type="ORF">GCM10009760_12370</name>
</gene>